<dbReference type="SUPFAM" id="SSF52096">
    <property type="entry name" value="ClpP/crotonase"/>
    <property type="match status" value="1"/>
</dbReference>
<keyword evidence="3" id="KW-0378">Hydrolase</keyword>
<dbReference type="InterPro" id="IPR032259">
    <property type="entry name" value="HIBYL-CoA-H"/>
</dbReference>
<organism evidence="5 6">
    <name type="scientific">Microbacterium sediminicola</name>
    <dbReference type="NCBI Taxonomy" id="415210"/>
    <lineage>
        <taxon>Bacteria</taxon>
        <taxon>Bacillati</taxon>
        <taxon>Actinomycetota</taxon>
        <taxon>Actinomycetes</taxon>
        <taxon>Micrococcales</taxon>
        <taxon>Microbacteriaceae</taxon>
        <taxon>Microbacterium</taxon>
    </lineage>
</organism>
<proteinExistence type="predicted"/>
<evidence type="ECO:0000256" key="3">
    <source>
        <dbReference type="ARBA" id="ARBA00022801"/>
    </source>
</evidence>
<protein>
    <recommendedName>
        <fullName evidence="2">3-hydroxyisobutyryl-CoA hydrolase</fullName>
        <ecNumber evidence="2">3.1.2.4</ecNumber>
    </recommendedName>
</protein>
<name>A0ABP4UCS6_9MICO</name>
<dbReference type="RefSeq" id="WP_344071887.1">
    <property type="nucleotide sequence ID" value="NZ_BAAAPL010000002.1"/>
</dbReference>
<dbReference type="NCBIfam" id="NF004127">
    <property type="entry name" value="PRK05617.1"/>
    <property type="match status" value="1"/>
</dbReference>
<dbReference type="Pfam" id="PF16113">
    <property type="entry name" value="ECH_2"/>
    <property type="match status" value="1"/>
</dbReference>
<comment type="caution">
    <text evidence="5">The sequence shown here is derived from an EMBL/GenBank/DDBJ whole genome shotgun (WGS) entry which is preliminary data.</text>
</comment>
<dbReference type="InterPro" id="IPR029045">
    <property type="entry name" value="ClpP/crotonase-like_dom_sf"/>
</dbReference>
<dbReference type="PANTHER" id="PTHR43176:SF3">
    <property type="entry name" value="3-HYDROXYISOBUTYRYL-COA HYDROLASE, MITOCHONDRIAL"/>
    <property type="match status" value="1"/>
</dbReference>
<dbReference type="Gene3D" id="3.90.226.10">
    <property type="entry name" value="2-enoyl-CoA Hydratase, Chain A, domain 1"/>
    <property type="match status" value="1"/>
</dbReference>
<evidence type="ECO:0000256" key="2">
    <source>
        <dbReference type="ARBA" id="ARBA00011915"/>
    </source>
</evidence>
<dbReference type="CDD" id="cd06558">
    <property type="entry name" value="crotonase-like"/>
    <property type="match status" value="1"/>
</dbReference>
<reference evidence="6" key="1">
    <citation type="journal article" date="2019" name="Int. J. Syst. Evol. Microbiol.">
        <title>The Global Catalogue of Microorganisms (GCM) 10K type strain sequencing project: providing services to taxonomists for standard genome sequencing and annotation.</title>
        <authorList>
            <consortium name="The Broad Institute Genomics Platform"/>
            <consortium name="The Broad Institute Genome Sequencing Center for Infectious Disease"/>
            <person name="Wu L."/>
            <person name="Ma J."/>
        </authorList>
    </citation>
    <scope>NUCLEOTIDE SEQUENCE [LARGE SCALE GENOMIC DNA]</scope>
    <source>
        <strain evidence="6">JCM 15577</strain>
    </source>
</reference>
<dbReference type="EMBL" id="BAAAPL010000002">
    <property type="protein sequence ID" value="GAA1701163.1"/>
    <property type="molecule type" value="Genomic_DNA"/>
</dbReference>
<evidence type="ECO:0000313" key="6">
    <source>
        <dbReference type="Proteomes" id="UP001501690"/>
    </source>
</evidence>
<accession>A0ABP4UCS6</accession>
<sequence length="349" mass="36499">MSTTTSRVLIDRRGDIGVVTLNRPEALNALDLEMIDAITGALAAWEEDADIRAVVLRGAGERGLCAGGDVRGLYYQLRAGDTSGPERFFRSEYALNARIAEYRHPIVAVADGITMGGGIGLAGHAAVRVATERSAFAMPETRIGFTPDVGGTWLLGRAPGRLGEYLGLTGATMSGPDAVMAGFADVIVASSQIDALLGALVAGGDLDEVIARFAEPVPAAPLATVREWVDEAFAAASVPAIIAALRSRPEPAAQAVADQLATAAPTALAVTLEAVRRARSLSGVREALAQEFGLIMWFGATQPDMIEGIRAQLVDKDRTPTWQPPTLADLAPSTVTDAFAFAPSPPLWA</sequence>
<evidence type="ECO:0000259" key="4">
    <source>
        <dbReference type="Pfam" id="PF16113"/>
    </source>
</evidence>
<dbReference type="Proteomes" id="UP001501690">
    <property type="component" value="Unassembled WGS sequence"/>
</dbReference>
<dbReference type="EC" id="3.1.2.4" evidence="2"/>
<keyword evidence="6" id="KW-1185">Reference proteome</keyword>
<evidence type="ECO:0000256" key="1">
    <source>
        <dbReference type="ARBA" id="ARBA00001709"/>
    </source>
</evidence>
<dbReference type="PANTHER" id="PTHR43176">
    <property type="entry name" value="3-HYDROXYISOBUTYRYL-COA HYDROLASE-RELATED"/>
    <property type="match status" value="1"/>
</dbReference>
<evidence type="ECO:0000313" key="5">
    <source>
        <dbReference type="EMBL" id="GAA1701163.1"/>
    </source>
</evidence>
<feature type="domain" description="Enoyl-CoA hydratase/isomerase" evidence="4">
    <location>
        <begin position="16"/>
        <end position="339"/>
    </location>
</feature>
<gene>
    <name evidence="5" type="ORF">GCM10009808_18720</name>
</gene>
<dbReference type="InterPro" id="IPR045004">
    <property type="entry name" value="ECH_dom"/>
</dbReference>
<comment type="catalytic activity">
    <reaction evidence="1">
        <text>3-hydroxy-2-methylpropanoyl-CoA + H2O = 3-hydroxy-2-methylpropanoate + CoA + H(+)</text>
        <dbReference type="Rhea" id="RHEA:20888"/>
        <dbReference type="ChEBI" id="CHEBI:11805"/>
        <dbReference type="ChEBI" id="CHEBI:15377"/>
        <dbReference type="ChEBI" id="CHEBI:15378"/>
        <dbReference type="ChEBI" id="CHEBI:57287"/>
        <dbReference type="ChEBI" id="CHEBI:57340"/>
        <dbReference type="EC" id="3.1.2.4"/>
    </reaction>
</comment>